<keyword evidence="9 12" id="KW-0456">Lyase</keyword>
<evidence type="ECO:0000256" key="10">
    <source>
        <dbReference type="ARBA" id="ARBA00023270"/>
    </source>
</evidence>
<evidence type="ECO:0000256" key="8">
    <source>
        <dbReference type="ARBA" id="ARBA00023154"/>
    </source>
</evidence>
<dbReference type="EC" id="4.3.3.7" evidence="4 12"/>
<sequence length="314" mass="33439">MFRTCLMSPRKGSDFAGLSTAIVTPFRDGQVDEKRLAEQIDFQIDSGVTCIVPCGTTGESPTLTHDEHERVISLTIQHVAGRVKVMAGTGSNSTAEALRLTRRAADEGADATLQVAPYYNKPTQEGMYQHFRAVAEAVDIPVCVYNIPGRSAKNIEVDTIVRLAELPNITMVKEATGSLDQCTAVLGATNLTVLSGDDSLTLPMMSVGAEGVISVAANLVPSVLLEMVQTAAAGDYTKAAELHHRLYSLCSKMLGLATNPIPVKAAMQMVGRDTGEMRLPMVPLDDADRAILQETLMKFGMESAIAGQLQASGA</sequence>
<evidence type="ECO:0000256" key="6">
    <source>
        <dbReference type="ARBA" id="ARBA00022605"/>
    </source>
</evidence>
<comment type="pathway">
    <text evidence="2 12">Amino-acid biosynthesis; L-lysine biosynthesis via DAP pathway; (S)-tetrahydrodipicolinate from L-aspartate: step 3/4.</text>
</comment>
<dbReference type="HAMAP" id="MF_00418">
    <property type="entry name" value="DapA"/>
    <property type="match status" value="1"/>
</dbReference>
<dbReference type="InterPro" id="IPR002220">
    <property type="entry name" value="DapA-like"/>
</dbReference>
<dbReference type="KEGG" id="rba:RB2746"/>
<feature type="binding site" evidence="12 15">
    <location>
        <position position="57"/>
    </location>
    <ligand>
        <name>pyruvate</name>
        <dbReference type="ChEBI" id="CHEBI:15361"/>
    </ligand>
</feature>
<dbReference type="eggNOG" id="COG0329">
    <property type="taxonomic scope" value="Bacteria"/>
</dbReference>
<evidence type="ECO:0000256" key="9">
    <source>
        <dbReference type="ARBA" id="ARBA00023239"/>
    </source>
</evidence>
<dbReference type="PANTHER" id="PTHR12128">
    <property type="entry name" value="DIHYDRODIPICOLINATE SYNTHASE"/>
    <property type="match status" value="1"/>
</dbReference>
<feature type="active site" description="Proton donor/acceptor" evidence="12 14">
    <location>
        <position position="145"/>
    </location>
</feature>
<comment type="similarity">
    <text evidence="3 12 13">Belongs to the DapA family.</text>
</comment>
<feature type="active site" description="Schiff-base intermediate with substrate" evidence="12 14">
    <location>
        <position position="173"/>
    </location>
</feature>
<feature type="site" description="Part of a proton relay during catalysis" evidence="12">
    <location>
        <position position="119"/>
    </location>
</feature>
<evidence type="ECO:0000256" key="7">
    <source>
        <dbReference type="ARBA" id="ARBA00022915"/>
    </source>
</evidence>
<evidence type="ECO:0000256" key="13">
    <source>
        <dbReference type="PIRNR" id="PIRNR001365"/>
    </source>
</evidence>
<dbReference type="GO" id="GO:0019877">
    <property type="term" value="P:diaminopimelate biosynthetic process"/>
    <property type="evidence" value="ECO:0007669"/>
    <property type="project" value="UniProtKB-UniRule"/>
</dbReference>
<keyword evidence="17" id="KW-1185">Reference proteome</keyword>
<dbReference type="AlphaFoldDB" id="Q7UVB1"/>
<keyword evidence="8 12" id="KW-0457">Lysine biosynthesis</keyword>
<dbReference type="SMART" id="SM01130">
    <property type="entry name" value="DHDPS"/>
    <property type="match status" value="1"/>
</dbReference>
<comment type="function">
    <text evidence="1 12">Catalyzes the condensation of (S)-aspartate-beta-semialdehyde [(S)-ASA] and pyruvate to 4-hydroxy-tetrahydrodipicolinate (HTPA).</text>
</comment>
<gene>
    <name evidence="12 16" type="primary">dapA</name>
    <name evidence="16" type="ordered locus">RB2746</name>
</gene>
<dbReference type="HOGENOM" id="CLU_049343_7_1_0"/>
<comment type="caution">
    <text evidence="12">Was originally thought to be a dihydrodipicolinate synthase (DHDPS), catalyzing the condensation of (S)-aspartate-beta-semialdehyde [(S)-ASA] and pyruvate to dihydrodipicolinate (DHDP). However, it was shown in E.coli that the product of the enzymatic reaction is not dihydrodipicolinate but in fact (4S)-4-hydroxy-2,3,4,5-tetrahydro-(2S)-dipicolinic acid (HTPA), and that the consecutive dehydration reaction leading to DHDP is not spontaneous but catalyzed by DapB.</text>
</comment>
<dbReference type="InterPro" id="IPR005263">
    <property type="entry name" value="DapA"/>
</dbReference>
<dbReference type="STRING" id="243090.RB2746"/>
<keyword evidence="10 12" id="KW-0704">Schiff base</keyword>
<dbReference type="Proteomes" id="UP000001025">
    <property type="component" value="Chromosome"/>
</dbReference>
<feature type="binding site" evidence="12 15">
    <location>
        <position position="213"/>
    </location>
    <ligand>
        <name>pyruvate</name>
        <dbReference type="ChEBI" id="CHEBI:15361"/>
    </ligand>
</feature>
<dbReference type="EnsemblBacteria" id="CAD72814">
    <property type="protein sequence ID" value="CAD72814"/>
    <property type="gene ID" value="RB2746"/>
</dbReference>
<dbReference type="GO" id="GO:0008840">
    <property type="term" value="F:4-hydroxy-tetrahydrodipicolinate synthase activity"/>
    <property type="evidence" value="ECO:0000318"/>
    <property type="project" value="GO_Central"/>
</dbReference>
<evidence type="ECO:0000256" key="11">
    <source>
        <dbReference type="ARBA" id="ARBA00047836"/>
    </source>
</evidence>
<evidence type="ECO:0000256" key="14">
    <source>
        <dbReference type="PIRSR" id="PIRSR001365-1"/>
    </source>
</evidence>
<evidence type="ECO:0000313" key="16">
    <source>
        <dbReference type="EMBL" id="CAD72814.1"/>
    </source>
</evidence>
<evidence type="ECO:0000313" key="17">
    <source>
        <dbReference type="Proteomes" id="UP000001025"/>
    </source>
</evidence>
<reference evidence="16 17" key="1">
    <citation type="journal article" date="2003" name="Proc. Natl. Acad. Sci. U.S.A.">
        <title>Complete genome sequence of the marine planctomycete Pirellula sp. strain 1.</title>
        <authorList>
            <person name="Gloeckner F.O."/>
            <person name="Kube M."/>
            <person name="Bauer M."/>
            <person name="Teeling H."/>
            <person name="Lombardot T."/>
            <person name="Ludwig W."/>
            <person name="Gade D."/>
            <person name="Beck A."/>
            <person name="Borzym K."/>
            <person name="Heitmann K."/>
            <person name="Rabus R."/>
            <person name="Schlesner H."/>
            <person name="Amann R."/>
            <person name="Reinhardt R."/>
        </authorList>
    </citation>
    <scope>NUCLEOTIDE SEQUENCE [LARGE SCALE GENOMIC DNA]</scope>
    <source>
        <strain evidence="17">DSM 10527 / NCIMB 13988 / SH1</strain>
    </source>
</reference>
<organism evidence="16 17">
    <name type="scientific">Rhodopirellula baltica (strain DSM 10527 / NCIMB 13988 / SH1)</name>
    <dbReference type="NCBI Taxonomy" id="243090"/>
    <lineage>
        <taxon>Bacteria</taxon>
        <taxon>Pseudomonadati</taxon>
        <taxon>Planctomycetota</taxon>
        <taxon>Planctomycetia</taxon>
        <taxon>Pirellulales</taxon>
        <taxon>Pirellulaceae</taxon>
        <taxon>Rhodopirellula</taxon>
    </lineage>
</organism>
<dbReference type="Pfam" id="PF00701">
    <property type="entry name" value="DHDPS"/>
    <property type="match status" value="1"/>
</dbReference>
<keyword evidence="5 12" id="KW-0963">Cytoplasm</keyword>
<dbReference type="NCBIfam" id="TIGR00674">
    <property type="entry name" value="dapA"/>
    <property type="match status" value="1"/>
</dbReference>
<comment type="catalytic activity">
    <reaction evidence="11 12">
        <text>L-aspartate 4-semialdehyde + pyruvate = (2S,4S)-4-hydroxy-2,3,4,5-tetrahydrodipicolinate + H2O + H(+)</text>
        <dbReference type="Rhea" id="RHEA:34171"/>
        <dbReference type="ChEBI" id="CHEBI:15361"/>
        <dbReference type="ChEBI" id="CHEBI:15377"/>
        <dbReference type="ChEBI" id="CHEBI:15378"/>
        <dbReference type="ChEBI" id="CHEBI:67139"/>
        <dbReference type="ChEBI" id="CHEBI:537519"/>
        <dbReference type="EC" id="4.3.3.7"/>
    </reaction>
</comment>
<proteinExistence type="inferred from homology"/>
<keyword evidence="7 12" id="KW-0220">Diaminopimelate biosynthesis</keyword>
<evidence type="ECO:0000256" key="1">
    <source>
        <dbReference type="ARBA" id="ARBA00003294"/>
    </source>
</evidence>
<dbReference type="PATRIC" id="fig|243090.15.peg.1263"/>
<protein>
    <recommendedName>
        <fullName evidence="4 12">4-hydroxy-tetrahydrodipicolinate synthase</fullName>
        <shortName evidence="12">HTPA synthase</shortName>
        <ecNumber evidence="4 12">4.3.3.7</ecNumber>
    </recommendedName>
</protein>
<dbReference type="GO" id="GO:0009089">
    <property type="term" value="P:lysine biosynthetic process via diaminopimelate"/>
    <property type="evidence" value="ECO:0007669"/>
    <property type="project" value="UniProtKB-UniRule"/>
</dbReference>
<feature type="site" description="Part of a proton relay during catalysis" evidence="12">
    <location>
        <position position="56"/>
    </location>
</feature>
<dbReference type="GO" id="GO:0005829">
    <property type="term" value="C:cytosol"/>
    <property type="evidence" value="ECO:0000318"/>
    <property type="project" value="GO_Central"/>
</dbReference>
<evidence type="ECO:0000256" key="2">
    <source>
        <dbReference type="ARBA" id="ARBA00005120"/>
    </source>
</evidence>
<dbReference type="EMBL" id="BX294137">
    <property type="protein sequence ID" value="CAD72814.1"/>
    <property type="molecule type" value="Genomic_DNA"/>
</dbReference>
<dbReference type="CDD" id="cd00950">
    <property type="entry name" value="DHDPS"/>
    <property type="match status" value="1"/>
</dbReference>
<dbReference type="OrthoDB" id="9782828at2"/>
<dbReference type="FunCoup" id="Q7UVB1">
    <property type="interactions" value="481"/>
</dbReference>
<comment type="subcellular location">
    <subcellularLocation>
        <location evidence="12">Cytoplasm</location>
    </subcellularLocation>
</comment>
<comment type="subunit">
    <text evidence="12">Homotetramer; dimer of dimers.</text>
</comment>
<evidence type="ECO:0000256" key="3">
    <source>
        <dbReference type="ARBA" id="ARBA00007592"/>
    </source>
</evidence>
<evidence type="ECO:0000256" key="15">
    <source>
        <dbReference type="PIRSR" id="PIRSR001365-2"/>
    </source>
</evidence>
<evidence type="ECO:0000256" key="5">
    <source>
        <dbReference type="ARBA" id="ARBA00022490"/>
    </source>
</evidence>
<accession>Q7UVB1</accession>
<dbReference type="PANTHER" id="PTHR12128:SF66">
    <property type="entry name" value="4-HYDROXY-2-OXOGLUTARATE ALDOLASE, MITOCHONDRIAL"/>
    <property type="match status" value="1"/>
</dbReference>
<dbReference type="SUPFAM" id="SSF51569">
    <property type="entry name" value="Aldolase"/>
    <property type="match status" value="1"/>
</dbReference>
<dbReference type="Gene3D" id="3.20.20.70">
    <property type="entry name" value="Aldolase class I"/>
    <property type="match status" value="1"/>
</dbReference>
<dbReference type="PIRSF" id="PIRSF001365">
    <property type="entry name" value="DHDPS"/>
    <property type="match status" value="1"/>
</dbReference>
<name>Q7UVB1_RHOBA</name>
<dbReference type="UniPathway" id="UPA00034">
    <property type="reaction ID" value="UER00017"/>
</dbReference>
<dbReference type="PRINTS" id="PR00146">
    <property type="entry name" value="DHPICSNTHASE"/>
</dbReference>
<dbReference type="InParanoid" id="Q7UVB1"/>
<dbReference type="InterPro" id="IPR013785">
    <property type="entry name" value="Aldolase_TIM"/>
</dbReference>
<evidence type="ECO:0000256" key="12">
    <source>
        <dbReference type="HAMAP-Rule" id="MF_00418"/>
    </source>
</evidence>
<evidence type="ECO:0000256" key="4">
    <source>
        <dbReference type="ARBA" id="ARBA00012086"/>
    </source>
</evidence>
<keyword evidence="6 12" id="KW-0028">Amino-acid biosynthesis</keyword>